<dbReference type="Proteomes" id="UP000244066">
    <property type="component" value="Unassembled WGS sequence"/>
</dbReference>
<keyword evidence="1" id="KW-0472">Membrane</keyword>
<evidence type="ECO:0000256" key="1">
    <source>
        <dbReference type="SAM" id="Phobius"/>
    </source>
</evidence>
<sequence>MSDATYGFEPSGFLNALIAGFFDWAPRLIVFAVTLLVGWIVGRLLYSAVSRIVGRMGWEHYMRKTVIGRAILSSGYTAGTFSASVVKWLTYLVAILYSIYALNIPELSAGVSQVLAYLPSLVTGIVILVVGLILADWTAELVRQGQPKSELSTLASDVVRVFLYFIVITVALANMRIDITIIYIFATPIAWSIAIILGIVVGWTLKDRVKELIERVLRGSEGR</sequence>
<dbReference type="EMBL" id="NDWU01000009">
    <property type="protein sequence ID" value="PUA32110.1"/>
    <property type="molecule type" value="Genomic_DNA"/>
</dbReference>
<dbReference type="Pfam" id="PF05552">
    <property type="entry name" value="MS_channel_1st_1"/>
    <property type="match status" value="2"/>
</dbReference>
<gene>
    <name evidence="2" type="ORF">B9J98_04475</name>
</gene>
<keyword evidence="1" id="KW-0812">Transmembrane</keyword>
<feature type="transmembrane region" description="Helical" evidence="1">
    <location>
        <begin position="158"/>
        <end position="175"/>
    </location>
</feature>
<dbReference type="Gene3D" id="1.10.287.1260">
    <property type="match status" value="1"/>
</dbReference>
<protein>
    <submittedName>
        <fullName evidence="2">Uncharacterized protein</fullName>
    </submittedName>
</protein>
<proteinExistence type="predicted"/>
<accession>A0A2R7Y3M6</accession>
<evidence type="ECO:0000313" key="3">
    <source>
        <dbReference type="Proteomes" id="UP000244066"/>
    </source>
</evidence>
<dbReference type="AlphaFoldDB" id="A0A2R7Y3M6"/>
<reference evidence="2 3" key="1">
    <citation type="submission" date="2017-04" db="EMBL/GenBank/DDBJ databases">
        <title>Draft Aigarchaeota genome from a New Zealand hot spring.</title>
        <authorList>
            <person name="Reysenbach A.-L."/>
            <person name="Donaho J.A."/>
            <person name="Gerhart J."/>
            <person name="Kelley J.F."/>
            <person name="Kouba K."/>
            <person name="Podar M."/>
            <person name="Stott M."/>
        </authorList>
    </citation>
    <scope>NUCLEOTIDE SEQUENCE [LARGE SCALE GENOMIC DNA]</scope>
    <source>
        <strain evidence="2">NZ13_MG1</strain>
    </source>
</reference>
<feature type="transmembrane region" description="Helical" evidence="1">
    <location>
        <begin position="70"/>
        <end position="102"/>
    </location>
</feature>
<name>A0A2R7Y3M6_9ARCH</name>
<dbReference type="InterPro" id="IPR008910">
    <property type="entry name" value="MSC_TM_helix"/>
</dbReference>
<keyword evidence="1" id="KW-1133">Transmembrane helix</keyword>
<comment type="caution">
    <text evidence="2">The sequence shown here is derived from an EMBL/GenBank/DDBJ whole genome shotgun (WGS) entry which is preliminary data.</text>
</comment>
<evidence type="ECO:0000313" key="2">
    <source>
        <dbReference type="EMBL" id="PUA32110.1"/>
    </source>
</evidence>
<organism evidence="2 3">
    <name type="scientific">Candidatus Terraquivivens tikiterensis</name>
    <dbReference type="NCBI Taxonomy" id="1980982"/>
    <lineage>
        <taxon>Archaea</taxon>
        <taxon>Nitrososphaerota</taxon>
        <taxon>Candidatus Wolframiiraptoraceae</taxon>
        <taxon>Candidatus Terraquivivens</taxon>
    </lineage>
</organism>
<feature type="transmembrane region" description="Helical" evidence="1">
    <location>
        <begin position="28"/>
        <end position="49"/>
    </location>
</feature>
<feature type="transmembrane region" description="Helical" evidence="1">
    <location>
        <begin position="181"/>
        <end position="205"/>
    </location>
</feature>
<feature type="transmembrane region" description="Helical" evidence="1">
    <location>
        <begin position="114"/>
        <end position="137"/>
    </location>
</feature>